<dbReference type="PANTHER" id="PTHR31611">
    <property type="entry name" value="HIGH-AFFINITY NICKEL TRANSPORT PROTEIN NIC1"/>
    <property type="match status" value="1"/>
</dbReference>
<comment type="caution">
    <text evidence="9">The sequence shown here is derived from an EMBL/GenBank/DDBJ whole genome shotgun (WGS) entry which is preliminary data.</text>
</comment>
<keyword evidence="11" id="KW-1185">Reference proteome</keyword>
<evidence type="ECO:0000313" key="10">
    <source>
        <dbReference type="EMBL" id="CQR36807.1"/>
    </source>
</evidence>
<evidence type="ECO:0000313" key="11">
    <source>
        <dbReference type="Proteomes" id="UP000078599"/>
    </source>
</evidence>
<evidence type="ECO:0000256" key="7">
    <source>
        <dbReference type="ARBA" id="ARBA00023136"/>
    </source>
</evidence>
<comment type="similarity">
    <text evidence="2 8">Belongs to the NiCoT transporter (TC 2.A.52) family.</text>
</comment>
<keyword evidence="7 8" id="KW-0472">Membrane</keyword>
<evidence type="ECO:0000256" key="3">
    <source>
        <dbReference type="ARBA" id="ARBA00022448"/>
    </source>
</evidence>
<dbReference type="EMBL" id="CTRI01000011">
    <property type="protein sequence ID" value="CQR31806.1"/>
    <property type="molecule type" value="Genomic_DNA"/>
</dbReference>
<evidence type="ECO:0000256" key="8">
    <source>
        <dbReference type="RuleBase" id="RU362101"/>
    </source>
</evidence>
<dbReference type="Proteomes" id="UP000078599">
    <property type="component" value="Unassembled WGS sequence"/>
</dbReference>
<reference evidence="9 11" key="1">
    <citation type="submission" date="2015-03" db="EMBL/GenBank/DDBJ databases">
        <authorList>
            <person name="Regsiter A."/>
            <person name="william w."/>
        </authorList>
    </citation>
    <scope>NUCLEOTIDE SEQUENCE [LARGE SCALE GENOMIC DNA]</scope>
    <source>
        <strain evidence="9 11">CB1</strain>
    </source>
</reference>
<keyword evidence="6 8" id="KW-1133">Transmembrane helix</keyword>
<dbReference type="RefSeq" id="WP_041609054.1">
    <property type="nucleotide sequence ID" value="NC_014145.1"/>
</dbReference>
<protein>
    <recommendedName>
        <fullName evidence="8">Nickel/cobalt efflux system</fullName>
    </recommendedName>
</protein>
<dbReference type="Pfam" id="PF03824">
    <property type="entry name" value="NicO"/>
    <property type="match status" value="1"/>
</dbReference>
<dbReference type="EMBL" id="CTRI01000028">
    <property type="protein sequence ID" value="CQR36807.1"/>
    <property type="molecule type" value="Genomic_DNA"/>
</dbReference>
<evidence type="ECO:0000256" key="6">
    <source>
        <dbReference type="ARBA" id="ARBA00022989"/>
    </source>
</evidence>
<dbReference type="PANTHER" id="PTHR31611:SF0">
    <property type="entry name" value="HIGH-AFFINITY NICKEL TRANSPORT PROTEIN NIC1"/>
    <property type="match status" value="1"/>
</dbReference>
<name>A0ABP1Z5M3_THIA3</name>
<gene>
    <name evidence="9" type="ORF">THICB1_190004</name>
    <name evidence="10" type="ORF">THICB1_60019</name>
</gene>
<accession>A0ABP1Z5M3</accession>
<comment type="subcellular location">
    <subcellularLocation>
        <location evidence="8">Cell membrane</location>
        <topology evidence="8">Multi-pass membrane protein</topology>
    </subcellularLocation>
    <subcellularLocation>
        <location evidence="1">Endomembrane system</location>
        <topology evidence="1">Multi-pass membrane protein</topology>
    </subcellularLocation>
</comment>
<feature type="transmembrane region" description="Helical" evidence="8">
    <location>
        <begin position="84"/>
        <end position="109"/>
    </location>
</feature>
<evidence type="ECO:0000256" key="2">
    <source>
        <dbReference type="ARBA" id="ARBA00010892"/>
    </source>
</evidence>
<keyword evidence="5 8" id="KW-0812">Transmembrane</keyword>
<comment type="caution">
    <text evidence="8">Lacks conserved residue(s) required for the propagation of feature annotation.</text>
</comment>
<dbReference type="InterPro" id="IPR011541">
    <property type="entry name" value="Ni/Co_transpt_high_affinity"/>
</dbReference>
<evidence type="ECO:0000256" key="4">
    <source>
        <dbReference type="ARBA" id="ARBA00022596"/>
    </source>
</evidence>
<evidence type="ECO:0000256" key="5">
    <source>
        <dbReference type="ARBA" id="ARBA00022692"/>
    </source>
</evidence>
<evidence type="ECO:0000256" key="1">
    <source>
        <dbReference type="ARBA" id="ARBA00004127"/>
    </source>
</evidence>
<keyword evidence="4" id="KW-0533">Nickel</keyword>
<sequence>MPTSNRPGLGRLDRRALTATGLTLLAQPVAAWGWLLALLPGHPALMGIGAMAYFLGLRHAFDADHIAAIDNVTRKLRQDGQRPVAVGLFFSLGHSGVVVLLSVVVALLARDAHTLIQSAGVAGGDQRLGADADLSHMPIDN</sequence>
<keyword evidence="3 8" id="KW-0813">Transport</keyword>
<proteinExistence type="inferred from homology"/>
<dbReference type="InterPro" id="IPR004688">
    <property type="entry name" value="Ni/Co_transpt"/>
</dbReference>
<evidence type="ECO:0000313" key="9">
    <source>
        <dbReference type="EMBL" id="CQR31806.1"/>
    </source>
</evidence>
<feature type="transmembrane region" description="Helical" evidence="8">
    <location>
        <begin position="41"/>
        <end position="61"/>
    </location>
</feature>
<organism evidence="9 11">
    <name type="scientific">Thiomonas arsenitoxydans (strain DSM 22701 / CIP 110005 / 3As)</name>
    <dbReference type="NCBI Taxonomy" id="426114"/>
    <lineage>
        <taxon>Bacteria</taxon>
        <taxon>Pseudomonadati</taxon>
        <taxon>Pseudomonadota</taxon>
        <taxon>Betaproteobacteria</taxon>
        <taxon>Burkholderiales</taxon>
        <taxon>Thiomonas</taxon>
    </lineage>
</organism>